<keyword evidence="2" id="KW-1185">Reference proteome</keyword>
<evidence type="ECO:0000313" key="1">
    <source>
        <dbReference type="EMBL" id="KIY22156.1"/>
    </source>
</evidence>
<sequence>MSFLKSIIRRYEKYSGTSENNSDEQLRTRYYKANFNQVFQAVEDLLKVDPTARITSVSKEHGEISAELNGRIQSFLTVTIITTKPFETAVDLHISTERFSLAGMNPALRQEVFKIYEKLGKTFPFIGAGKYGNQ</sequence>
<reference evidence="1 2" key="1">
    <citation type="submission" date="2015-01" db="EMBL/GenBank/DDBJ databases">
        <title>Draft genome sequences of the supercritical CO2 tolerant bacteria Bacillus subterraneus MITOT1 and Bacillus cereus MIT0214.</title>
        <authorList>
            <person name="Peet K.C."/>
            <person name="Thompson J.R."/>
        </authorList>
    </citation>
    <scope>NUCLEOTIDE SEQUENCE [LARGE SCALE GENOMIC DNA]</scope>
    <source>
        <strain evidence="1 2">MITOT1</strain>
    </source>
</reference>
<accession>A0A0D6ZAT4</accession>
<comment type="caution">
    <text evidence="1">The sequence shown here is derived from an EMBL/GenBank/DDBJ whole genome shotgun (WGS) entry which is preliminary data.</text>
</comment>
<evidence type="ECO:0000313" key="2">
    <source>
        <dbReference type="Proteomes" id="UP000032512"/>
    </source>
</evidence>
<evidence type="ECO:0008006" key="3">
    <source>
        <dbReference type="Google" id="ProtNLM"/>
    </source>
</evidence>
<name>A0A0D6ZAT4_9BACI</name>
<organism evidence="1 2">
    <name type="scientific">Mesobacillus subterraneus</name>
    <dbReference type="NCBI Taxonomy" id="285983"/>
    <lineage>
        <taxon>Bacteria</taxon>
        <taxon>Bacillati</taxon>
        <taxon>Bacillota</taxon>
        <taxon>Bacilli</taxon>
        <taxon>Bacillales</taxon>
        <taxon>Bacillaceae</taxon>
        <taxon>Mesobacillus</taxon>
    </lineage>
</organism>
<dbReference type="PATRIC" id="fig|285983.3.peg.558"/>
<protein>
    <recommendedName>
        <fullName evidence="3">Cytosolic protein</fullName>
    </recommendedName>
</protein>
<dbReference type="OrthoDB" id="2353056at2"/>
<dbReference type="Proteomes" id="UP000032512">
    <property type="component" value="Unassembled WGS sequence"/>
</dbReference>
<gene>
    <name evidence="1" type="ORF">UB32_10035</name>
</gene>
<proteinExistence type="predicted"/>
<dbReference type="AlphaFoldDB" id="A0A0D6ZAT4"/>
<dbReference type="RefSeq" id="WP_044393431.1">
    <property type="nucleotide sequence ID" value="NZ_JXIQ01000078.1"/>
</dbReference>
<dbReference type="EMBL" id="JXIQ01000078">
    <property type="protein sequence ID" value="KIY22156.1"/>
    <property type="molecule type" value="Genomic_DNA"/>
</dbReference>